<dbReference type="GO" id="GO:0006355">
    <property type="term" value="P:regulation of DNA-templated transcription"/>
    <property type="evidence" value="ECO:0007669"/>
    <property type="project" value="InterPro"/>
</dbReference>
<evidence type="ECO:0000256" key="2">
    <source>
        <dbReference type="ARBA" id="ARBA00022840"/>
    </source>
</evidence>
<dbReference type="PROSITE" id="PS50045">
    <property type="entry name" value="SIGMA54_INTERACT_4"/>
    <property type="match status" value="1"/>
</dbReference>
<dbReference type="RefSeq" id="WP_103933654.1">
    <property type="nucleotide sequence ID" value="NZ_FNVA01000004.1"/>
</dbReference>
<dbReference type="Pfam" id="PF02954">
    <property type="entry name" value="HTH_8"/>
    <property type="match status" value="1"/>
</dbReference>
<feature type="domain" description="Sigma-54 factor interaction" evidence="5">
    <location>
        <begin position="26"/>
        <end position="227"/>
    </location>
</feature>
<keyword evidence="1" id="KW-0547">Nucleotide-binding</keyword>
<dbReference type="AlphaFoldDB" id="A0A1H5ZQ41"/>
<keyword evidence="2" id="KW-0067">ATP-binding</keyword>
<keyword evidence="4" id="KW-0804">Transcription</keyword>
<protein>
    <submittedName>
        <fullName evidence="6">Two-component system, NtrC family, response regulator HydG</fullName>
    </submittedName>
</protein>
<evidence type="ECO:0000256" key="1">
    <source>
        <dbReference type="ARBA" id="ARBA00022741"/>
    </source>
</evidence>
<reference evidence="6 7" key="1">
    <citation type="submission" date="2016-10" db="EMBL/GenBank/DDBJ databases">
        <authorList>
            <person name="de Groot N.N."/>
        </authorList>
    </citation>
    <scope>NUCLEOTIDE SEQUENCE [LARGE SCALE GENOMIC DNA]</scope>
    <source>
        <strain evidence="6 7">DSM 22489</strain>
    </source>
</reference>
<evidence type="ECO:0000313" key="6">
    <source>
        <dbReference type="EMBL" id="SEG38124.1"/>
    </source>
</evidence>
<dbReference type="Gene3D" id="1.10.8.60">
    <property type="match status" value="1"/>
</dbReference>
<sequence>MSTANFQPAVSPTPIGHSASDALQLLVGPSAGAAHLWAQIRRVAPHFRTALLTGERGTGAEAVARALHDLSPATWRPFLTLSSQDSEQYLSQKSFAAPPPEGTLFLSDIESLSRSAQSSLLRLLRHRGPQSVRVVAFARHGLRPAVSTGIFSSELASSLAALRIALPALRERAEDIPLLVSHVLQRRAQALGKTAPPLTAEFLSAASHFSWPGNLEQMTSVLEALIRRSQGDPLTGSDLESAVEQTEESTARTVNEPRMVKLETVIQEHIRSVLFGCNGNKLRAAEILGISRSTLYRMLDAAQAAGNGDFKLPLAG</sequence>
<dbReference type="EMBL" id="FNVA01000004">
    <property type="protein sequence ID" value="SEG38124.1"/>
    <property type="molecule type" value="Genomic_DNA"/>
</dbReference>
<dbReference type="Gene3D" id="3.40.50.300">
    <property type="entry name" value="P-loop containing nucleotide triphosphate hydrolases"/>
    <property type="match status" value="1"/>
</dbReference>
<keyword evidence="7" id="KW-1185">Reference proteome</keyword>
<dbReference type="Pfam" id="PF25601">
    <property type="entry name" value="AAA_lid_14"/>
    <property type="match status" value="1"/>
</dbReference>
<dbReference type="InterPro" id="IPR027417">
    <property type="entry name" value="P-loop_NTPase"/>
</dbReference>
<dbReference type="InterPro" id="IPR058031">
    <property type="entry name" value="AAA_lid_NorR"/>
</dbReference>
<dbReference type="GO" id="GO:0043565">
    <property type="term" value="F:sequence-specific DNA binding"/>
    <property type="evidence" value="ECO:0007669"/>
    <property type="project" value="InterPro"/>
</dbReference>
<dbReference type="GO" id="GO:0005524">
    <property type="term" value="F:ATP binding"/>
    <property type="evidence" value="ECO:0007669"/>
    <property type="project" value="UniProtKB-KW"/>
</dbReference>
<dbReference type="PANTHER" id="PTHR32071">
    <property type="entry name" value="TRANSCRIPTIONAL REGULATORY PROTEIN"/>
    <property type="match status" value="1"/>
</dbReference>
<accession>A0A1H5ZQ41</accession>
<dbReference type="Gene3D" id="1.10.10.60">
    <property type="entry name" value="Homeodomain-like"/>
    <property type="match status" value="1"/>
</dbReference>
<evidence type="ECO:0000256" key="4">
    <source>
        <dbReference type="ARBA" id="ARBA00023163"/>
    </source>
</evidence>
<proteinExistence type="predicted"/>
<dbReference type="InterPro" id="IPR009057">
    <property type="entry name" value="Homeodomain-like_sf"/>
</dbReference>
<evidence type="ECO:0000313" key="7">
    <source>
        <dbReference type="Proteomes" id="UP000236728"/>
    </source>
</evidence>
<dbReference type="InterPro" id="IPR002197">
    <property type="entry name" value="HTH_Fis"/>
</dbReference>
<gene>
    <name evidence="6" type="ORF">SAMN05421819_2795</name>
</gene>
<dbReference type="OrthoDB" id="9771372at2"/>
<evidence type="ECO:0000259" key="5">
    <source>
        <dbReference type="PROSITE" id="PS50045"/>
    </source>
</evidence>
<dbReference type="InterPro" id="IPR002078">
    <property type="entry name" value="Sigma_54_int"/>
</dbReference>
<dbReference type="Pfam" id="PF14532">
    <property type="entry name" value="Sigma54_activ_2"/>
    <property type="match status" value="1"/>
</dbReference>
<dbReference type="SUPFAM" id="SSF52540">
    <property type="entry name" value="P-loop containing nucleoside triphosphate hydrolases"/>
    <property type="match status" value="1"/>
</dbReference>
<dbReference type="SUPFAM" id="SSF46689">
    <property type="entry name" value="Homeodomain-like"/>
    <property type="match status" value="1"/>
</dbReference>
<dbReference type="Proteomes" id="UP000236728">
    <property type="component" value="Unassembled WGS sequence"/>
</dbReference>
<name>A0A1H5ZQ41_9BACT</name>
<evidence type="ECO:0000256" key="3">
    <source>
        <dbReference type="ARBA" id="ARBA00023015"/>
    </source>
</evidence>
<organism evidence="6 7">
    <name type="scientific">Bryocella elongata</name>
    <dbReference type="NCBI Taxonomy" id="863522"/>
    <lineage>
        <taxon>Bacteria</taxon>
        <taxon>Pseudomonadati</taxon>
        <taxon>Acidobacteriota</taxon>
        <taxon>Terriglobia</taxon>
        <taxon>Terriglobales</taxon>
        <taxon>Acidobacteriaceae</taxon>
        <taxon>Bryocella</taxon>
    </lineage>
</organism>
<keyword evidence="3" id="KW-0805">Transcription regulation</keyword>